<feature type="non-terminal residue" evidence="1">
    <location>
        <position position="206"/>
    </location>
</feature>
<dbReference type="SUPFAM" id="SSF52047">
    <property type="entry name" value="RNI-like"/>
    <property type="match status" value="1"/>
</dbReference>
<comment type="caution">
    <text evidence="1">The sequence shown here is derived from an EMBL/GenBank/DDBJ whole genome shotgun (WGS) entry which is preliminary data.</text>
</comment>
<gene>
    <name evidence="1" type="ORF">C2G38_2113249</name>
</gene>
<reference evidence="1 2" key="1">
    <citation type="submission" date="2018-06" db="EMBL/GenBank/DDBJ databases">
        <title>Comparative genomics reveals the genomic features of Rhizophagus irregularis, R. cerebriforme, R. diaphanum and Gigaspora rosea, and their symbiotic lifestyle signature.</title>
        <authorList>
            <person name="Morin E."/>
            <person name="San Clemente H."/>
            <person name="Chen E.C.H."/>
            <person name="De La Providencia I."/>
            <person name="Hainaut M."/>
            <person name="Kuo A."/>
            <person name="Kohler A."/>
            <person name="Murat C."/>
            <person name="Tang N."/>
            <person name="Roy S."/>
            <person name="Loubradou J."/>
            <person name="Henrissat B."/>
            <person name="Grigoriev I.V."/>
            <person name="Corradi N."/>
            <person name="Roux C."/>
            <person name="Martin F.M."/>
        </authorList>
    </citation>
    <scope>NUCLEOTIDE SEQUENCE [LARGE SCALE GENOMIC DNA]</scope>
    <source>
        <strain evidence="1 2">DAOM 194757</strain>
    </source>
</reference>
<dbReference type="EMBL" id="QKWP01001628">
    <property type="protein sequence ID" value="RIB07627.1"/>
    <property type="molecule type" value="Genomic_DNA"/>
</dbReference>
<sequence length="206" mass="24308">IYSLYSCTLVSRYWCKMSNLILWQDPFSFEQKKPLFISKYFSSLGEDEKFILKGFGINTEFSETLFDYARFLKVLDLSNLKSNVKKWIDLQQVVPKAYYTTSLYRIMNLLIKLFIRPYSLGQNKQFFSRLQDLTLSLMLFSTENATNLLRILEKNATKVSALKLDNFHSSYDPQLFEALRRIIKSQEQLRKFSIVGKQFPAEFYGI</sequence>
<evidence type="ECO:0000313" key="2">
    <source>
        <dbReference type="Proteomes" id="UP000266673"/>
    </source>
</evidence>
<feature type="non-terminal residue" evidence="1">
    <location>
        <position position="1"/>
    </location>
</feature>
<name>A0A397UEY7_9GLOM</name>
<dbReference type="OrthoDB" id="660555at2759"/>
<evidence type="ECO:0008006" key="3">
    <source>
        <dbReference type="Google" id="ProtNLM"/>
    </source>
</evidence>
<accession>A0A397UEY7</accession>
<organism evidence="1 2">
    <name type="scientific">Gigaspora rosea</name>
    <dbReference type="NCBI Taxonomy" id="44941"/>
    <lineage>
        <taxon>Eukaryota</taxon>
        <taxon>Fungi</taxon>
        <taxon>Fungi incertae sedis</taxon>
        <taxon>Mucoromycota</taxon>
        <taxon>Glomeromycotina</taxon>
        <taxon>Glomeromycetes</taxon>
        <taxon>Diversisporales</taxon>
        <taxon>Gigasporaceae</taxon>
        <taxon>Gigaspora</taxon>
    </lineage>
</organism>
<proteinExistence type="predicted"/>
<evidence type="ECO:0000313" key="1">
    <source>
        <dbReference type="EMBL" id="RIB07627.1"/>
    </source>
</evidence>
<dbReference type="Proteomes" id="UP000266673">
    <property type="component" value="Unassembled WGS sequence"/>
</dbReference>
<dbReference type="AlphaFoldDB" id="A0A397UEY7"/>
<protein>
    <recommendedName>
        <fullName evidence="3">F-box domain-containing protein</fullName>
    </recommendedName>
</protein>
<keyword evidence="2" id="KW-1185">Reference proteome</keyword>